<reference evidence="2" key="1">
    <citation type="submission" date="2023-10" db="EMBL/GenBank/DDBJ databases">
        <authorList>
            <person name="Domelevo Entfellner J.-B."/>
        </authorList>
    </citation>
    <scope>NUCLEOTIDE SEQUENCE</scope>
</reference>
<feature type="compositionally biased region" description="Basic and acidic residues" evidence="1">
    <location>
        <begin position="12"/>
        <end position="25"/>
    </location>
</feature>
<gene>
    <name evidence="2" type="ORF">AYBTSS11_LOCUS329</name>
</gene>
<organism evidence="2 3">
    <name type="scientific">Sphenostylis stenocarpa</name>
    <dbReference type="NCBI Taxonomy" id="92480"/>
    <lineage>
        <taxon>Eukaryota</taxon>
        <taxon>Viridiplantae</taxon>
        <taxon>Streptophyta</taxon>
        <taxon>Embryophyta</taxon>
        <taxon>Tracheophyta</taxon>
        <taxon>Spermatophyta</taxon>
        <taxon>Magnoliopsida</taxon>
        <taxon>eudicotyledons</taxon>
        <taxon>Gunneridae</taxon>
        <taxon>Pentapetalae</taxon>
        <taxon>rosids</taxon>
        <taxon>fabids</taxon>
        <taxon>Fabales</taxon>
        <taxon>Fabaceae</taxon>
        <taxon>Papilionoideae</taxon>
        <taxon>50 kb inversion clade</taxon>
        <taxon>NPAAA clade</taxon>
        <taxon>indigoferoid/millettioid clade</taxon>
        <taxon>Phaseoleae</taxon>
        <taxon>Sphenostylis</taxon>
    </lineage>
</organism>
<accession>A0AA86S8T3</accession>
<evidence type="ECO:0000256" key="1">
    <source>
        <dbReference type="SAM" id="MobiDB-lite"/>
    </source>
</evidence>
<dbReference type="EMBL" id="OY731398">
    <property type="protein sequence ID" value="CAJ1789545.1"/>
    <property type="molecule type" value="Genomic_DNA"/>
</dbReference>
<protein>
    <submittedName>
        <fullName evidence="2">Uncharacterized protein</fullName>
    </submittedName>
</protein>
<feature type="compositionally biased region" description="Basic and acidic residues" evidence="1">
    <location>
        <begin position="52"/>
        <end position="94"/>
    </location>
</feature>
<sequence>MGCGISTLDAENAARGEHVNGDRRAMAPLIVESGVEGESLHGNSNNNNKMKPLGDEEAKDNDGSMKEKSVVERNDMKVEARAREIGGKEKRSSGDGKCCAENNVEEEFENRDDKLTVGPGSPSFREYCNDHCGNRSE</sequence>
<name>A0AA86S8T3_9FABA</name>
<feature type="region of interest" description="Disordered" evidence="1">
    <location>
        <begin position="1"/>
        <end position="98"/>
    </location>
</feature>
<dbReference type="Proteomes" id="UP001189624">
    <property type="component" value="Chromosome 1"/>
</dbReference>
<evidence type="ECO:0000313" key="2">
    <source>
        <dbReference type="EMBL" id="CAJ1789545.1"/>
    </source>
</evidence>
<dbReference type="Gramene" id="rna-AYBTSS11_LOCUS329">
    <property type="protein sequence ID" value="CAJ1789545.1"/>
    <property type="gene ID" value="gene-AYBTSS11_LOCUS329"/>
</dbReference>
<dbReference type="AlphaFoldDB" id="A0AA86S8T3"/>
<keyword evidence="3" id="KW-1185">Reference proteome</keyword>
<proteinExistence type="predicted"/>
<evidence type="ECO:0000313" key="3">
    <source>
        <dbReference type="Proteomes" id="UP001189624"/>
    </source>
</evidence>